<dbReference type="STRING" id="1513896.SAMN05660841_00941"/>
<evidence type="ECO:0000256" key="9">
    <source>
        <dbReference type="SAM" id="SignalP"/>
    </source>
</evidence>
<evidence type="ECO:0000256" key="7">
    <source>
        <dbReference type="ARBA" id="ARBA00023237"/>
    </source>
</evidence>
<dbReference type="Pfam" id="PF02321">
    <property type="entry name" value="OEP"/>
    <property type="match status" value="2"/>
</dbReference>
<organism evidence="10 11">
    <name type="scientific">Sphingobacterium nematocida</name>
    <dbReference type="NCBI Taxonomy" id="1513896"/>
    <lineage>
        <taxon>Bacteria</taxon>
        <taxon>Pseudomonadati</taxon>
        <taxon>Bacteroidota</taxon>
        <taxon>Sphingobacteriia</taxon>
        <taxon>Sphingobacteriales</taxon>
        <taxon>Sphingobacteriaceae</taxon>
        <taxon>Sphingobacterium</taxon>
    </lineage>
</organism>
<dbReference type="InterPro" id="IPR003423">
    <property type="entry name" value="OMP_efflux"/>
</dbReference>
<dbReference type="GO" id="GO:0009279">
    <property type="term" value="C:cell outer membrane"/>
    <property type="evidence" value="ECO:0007669"/>
    <property type="project" value="UniProtKB-SubCell"/>
</dbReference>
<dbReference type="EMBL" id="FUZF01000003">
    <property type="protein sequence ID" value="SKB52392.1"/>
    <property type="molecule type" value="Genomic_DNA"/>
</dbReference>
<feature type="signal peptide" evidence="9">
    <location>
        <begin position="1"/>
        <end position="22"/>
    </location>
</feature>
<dbReference type="GO" id="GO:1990281">
    <property type="term" value="C:efflux pump complex"/>
    <property type="evidence" value="ECO:0007669"/>
    <property type="project" value="TreeGrafter"/>
</dbReference>
<keyword evidence="5" id="KW-0812">Transmembrane</keyword>
<dbReference type="RefSeq" id="WP_079641687.1">
    <property type="nucleotide sequence ID" value="NZ_FUZF01000003.1"/>
</dbReference>
<dbReference type="Gene3D" id="1.20.1600.10">
    <property type="entry name" value="Outer membrane efflux proteins (OEP)"/>
    <property type="match status" value="1"/>
</dbReference>
<dbReference type="Proteomes" id="UP000190150">
    <property type="component" value="Unassembled WGS sequence"/>
</dbReference>
<dbReference type="AlphaFoldDB" id="A0A1T5BYC7"/>
<keyword evidence="3" id="KW-0813">Transport</keyword>
<reference evidence="11" key="1">
    <citation type="submission" date="2017-02" db="EMBL/GenBank/DDBJ databases">
        <authorList>
            <person name="Varghese N."/>
            <person name="Submissions S."/>
        </authorList>
    </citation>
    <scope>NUCLEOTIDE SEQUENCE [LARGE SCALE GENOMIC DNA]</scope>
    <source>
        <strain evidence="11">DSM 24091</strain>
    </source>
</reference>
<comment type="subcellular location">
    <subcellularLocation>
        <location evidence="1">Cell outer membrane</location>
    </subcellularLocation>
</comment>
<dbReference type="PANTHER" id="PTHR30026">
    <property type="entry name" value="OUTER MEMBRANE PROTEIN TOLC"/>
    <property type="match status" value="1"/>
</dbReference>
<accession>A0A1T5BYC7</accession>
<evidence type="ECO:0000313" key="11">
    <source>
        <dbReference type="Proteomes" id="UP000190150"/>
    </source>
</evidence>
<evidence type="ECO:0000256" key="2">
    <source>
        <dbReference type="ARBA" id="ARBA00007613"/>
    </source>
</evidence>
<keyword evidence="9" id="KW-0732">Signal</keyword>
<sequence>MKRIRIIAVLLAGVFAGAYANAQEVLTLQQAIKYALENKADAKKSALELENAQYQIDEVRAGGLPQVNGQGSLTYNPLIQENAISMTPEGGQPTLMFMKFGQPWQAQAVVSVNQQIFNQALFTGLKAAKTTKEFYQINKELTDEQLIEKVAGSYYDVFQSHLQLQTIDNNLNSTTKTRDVIKGLVDAGLGRKIDLDRINVAVNNLKANRQIVINALELKENAMKFAIGMPIQEKVNMPKETFEVNQNTVILEDYDLSTRTEIKLLEKQTQLLELNRDSKKADYYPNLSLTGNLGYMGIGEKLPFFGNAASKSPFSAIGLNLSIPIFNGGLTKAKINQATIQLRQAEVELENTKLALSLANDNARAQIKNSLLTINTNRSNVGLAKEVLSDTENNYKNGLATLTEVLDAENAYADAQNNLNTSLLNFKIAEIQLIKAKGQLKSLVNEK</sequence>
<feature type="chain" id="PRO_5012165342" evidence="9">
    <location>
        <begin position="23"/>
        <end position="447"/>
    </location>
</feature>
<name>A0A1T5BYC7_9SPHI</name>
<proteinExistence type="inferred from homology"/>
<gene>
    <name evidence="10" type="ORF">SAMN05660841_00941</name>
</gene>
<evidence type="ECO:0000256" key="1">
    <source>
        <dbReference type="ARBA" id="ARBA00004442"/>
    </source>
</evidence>
<dbReference type="GO" id="GO:0015288">
    <property type="term" value="F:porin activity"/>
    <property type="evidence" value="ECO:0007669"/>
    <property type="project" value="TreeGrafter"/>
</dbReference>
<keyword evidence="6" id="KW-0472">Membrane</keyword>
<keyword evidence="11" id="KW-1185">Reference proteome</keyword>
<protein>
    <submittedName>
        <fullName evidence="10">Outer membrane protein TolC</fullName>
    </submittedName>
</protein>
<keyword evidence="7" id="KW-0998">Cell outer membrane</keyword>
<comment type="similarity">
    <text evidence="2">Belongs to the outer membrane factor (OMF) (TC 1.B.17) family.</text>
</comment>
<dbReference type="GO" id="GO:0015562">
    <property type="term" value="F:efflux transmembrane transporter activity"/>
    <property type="evidence" value="ECO:0007669"/>
    <property type="project" value="InterPro"/>
</dbReference>
<evidence type="ECO:0000256" key="6">
    <source>
        <dbReference type="ARBA" id="ARBA00023136"/>
    </source>
</evidence>
<dbReference type="PANTHER" id="PTHR30026:SF20">
    <property type="entry name" value="OUTER MEMBRANE PROTEIN TOLC"/>
    <property type="match status" value="1"/>
</dbReference>
<evidence type="ECO:0000256" key="5">
    <source>
        <dbReference type="ARBA" id="ARBA00022692"/>
    </source>
</evidence>
<feature type="coiled-coil region" evidence="8">
    <location>
        <begin position="335"/>
        <end position="362"/>
    </location>
</feature>
<dbReference type="SUPFAM" id="SSF56954">
    <property type="entry name" value="Outer membrane efflux proteins (OEP)"/>
    <property type="match status" value="1"/>
</dbReference>
<evidence type="ECO:0000313" key="10">
    <source>
        <dbReference type="EMBL" id="SKB52392.1"/>
    </source>
</evidence>
<dbReference type="OrthoDB" id="367883at2"/>
<keyword evidence="8" id="KW-0175">Coiled coil</keyword>
<keyword evidence="4" id="KW-1134">Transmembrane beta strand</keyword>
<dbReference type="InterPro" id="IPR051906">
    <property type="entry name" value="TolC-like"/>
</dbReference>
<evidence type="ECO:0000256" key="4">
    <source>
        <dbReference type="ARBA" id="ARBA00022452"/>
    </source>
</evidence>
<evidence type="ECO:0000256" key="8">
    <source>
        <dbReference type="SAM" id="Coils"/>
    </source>
</evidence>
<evidence type="ECO:0000256" key="3">
    <source>
        <dbReference type="ARBA" id="ARBA00022448"/>
    </source>
</evidence>